<dbReference type="AlphaFoldDB" id="A0A559TGZ1"/>
<protein>
    <submittedName>
        <fullName evidence="1">Uncharacterized protein</fullName>
    </submittedName>
</protein>
<dbReference type="Proteomes" id="UP000319824">
    <property type="component" value="Unassembled WGS sequence"/>
</dbReference>
<dbReference type="EMBL" id="VISO01000002">
    <property type="protein sequence ID" value="TVZ73866.1"/>
    <property type="molecule type" value="Genomic_DNA"/>
</dbReference>
<sequence>MRVKSLAIGDTLTAGVSSNDLSKPICGCARTIAAAAEQLLRMRQSPGVSPVCWMQPREKRPAMILKDILVFGIVVHVVLDCFDGVSRLASWCGATSRGH</sequence>
<gene>
    <name evidence="1" type="ORF">BCL32_2140</name>
</gene>
<comment type="caution">
    <text evidence="1">The sequence shown here is derived from an EMBL/GenBank/DDBJ whole genome shotgun (WGS) entry which is preliminary data.</text>
</comment>
<organism evidence="1 2">
    <name type="scientific">Rhizobium mongolense USDA 1844</name>
    <dbReference type="NCBI Taxonomy" id="1079460"/>
    <lineage>
        <taxon>Bacteria</taxon>
        <taxon>Pseudomonadati</taxon>
        <taxon>Pseudomonadota</taxon>
        <taxon>Alphaproteobacteria</taxon>
        <taxon>Hyphomicrobiales</taxon>
        <taxon>Rhizobiaceae</taxon>
        <taxon>Rhizobium/Agrobacterium group</taxon>
        <taxon>Rhizobium</taxon>
    </lineage>
</organism>
<evidence type="ECO:0000313" key="2">
    <source>
        <dbReference type="Proteomes" id="UP000319824"/>
    </source>
</evidence>
<reference evidence="1 2" key="1">
    <citation type="submission" date="2019-06" db="EMBL/GenBank/DDBJ databases">
        <title>Pac Bio to generate improved reference genome sequences for organisms with transposon mutant libraries (support for FEBA project).</title>
        <authorList>
            <person name="Blow M."/>
        </authorList>
    </citation>
    <scope>NUCLEOTIDE SEQUENCE [LARGE SCALE GENOMIC DNA]</scope>
    <source>
        <strain evidence="1 2">USDA 1844</strain>
    </source>
</reference>
<name>A0A559TGZ1_9HYPH</name>
<proteinExistence type="predicted"/>
<dbReference type="RefSeq" id="WP_156890769.1">
    <property type="nucleotide sequence ID" value="NZ_ATTQ01000001.1"/>
</dbReference>
<evidence type="ECO:0000313" key="1">
    <source>
        <dbReference type="EMBL" id="TVZ73866.1"/>
    </source>
</evidence>
<accession>A0A559TGZ1</accession>